<dbReference type="Pfam" id="PF03698">
    <property type="entry name" value="UPF0180"/>
    <property type="match status" value="1"/>
</dbReference>
<dbReference type="HAMAP" id="MF_00506">
    <property type="entry name" value="UPF0180"/>
    <property type="match status" value="1"/>
</dbReference>
<dbReference type="EMBL" id="SWLG01000005">
    <property type="protein sequence ID" value="TLS37713.1"/>
    <property type="molecule type" value="Genomic_DNA"/>
</dbReference>
<organism evidence="2 3">
    <name type="scientific">Exobacillus caeni</name>
    <dbReference type="NCBI Taxonomy" id="2574798"/>
    <lineage>
        <taxon>Bacteria</taxon>
        <taxon>Bacillati</taxon>
        <taxon>Bacillota</taxon>
        <taxon>Bacilli</taxon>
        <taxon>Bacillales</taxon>
        <taxon>Guptibacillaceae</taxon>
        <taxon>Exobacillus</taxon>
    </lineage>
</organism>
<dbReference type="OrthoDB" id="1708042at2"/>
<dbReference type="RefSeq" id="WP_138125059.1">
    <property type="nucleotide sequence ID" value="NZ_SWLG01000005.1"/>
</dbReference>
<evidence type="ECO:0000256" key="1">
    <source>
        <dbReference type="HAMAP-Rule" id="MF_00506"/>
    </source>
</evidence>
<dbReference type="Proteomes" id="UP000308230">
    <property type="component" value="Unassembled WGS sequence"/>
</dbReference>
<keyword evidence="3" id="KW-1185">Reference proteome</keyword>
<comment type="caution">
    <text evidence="2">The sequence shown here is derived from an EMBL/GenBank/DDBJ whole genome shotgun (WGS) entry which is preliminary data.</text>
</comment>
<protein>
    <recommendedName>
        <fullName evidence="1">UPF0180 protein FCL54_07765</fullName>
    </recommendedName>
</protein>
<dbReference type="NCBIfam" id="NF002845">
    <property type="entry name" value="PRK03094.1"/>
    <property type="match status" value="1"/>
</dbReference>
<reference evidence="2 3" key="1">
    <citation type="submission" date="2019-04" db="EMBL/GenBank/DDBJ databases">
        <title>Bacillus caeni sp. nov., a bacterium isolated from mangrove sediment.</title>
        <authorList>
            <person name="Huang H."/>
            <person name="Mo K."/>
            <person name="Hu Y."/>
        </authorList>
    </citation>
    <scope>NUCLEOTIDE SEQUENCE [LARGE SCALE GENOMIC DNA]</scope>
    <source>
        <strain evidence="2 3">HB172195</strain>
    </source>
</reference>
<name>A0A5R9FA23_9BACL</name>
<evidence type="ECO:0000313" key="2">
    <source>
        <dbReference type="EMBL" id="TLS37713.1"/>
    </source>
</evidence>
<dbReference type="AlphaFoldDB" id="A0A5R9FA23"/>
<evidence type="ECO:0000313" key="3">
    <source>
        <dbReference type="Proteomes" id="UP000308230"/>
    </source>
</evidence>
<dbReference type="InterPro" id="IPR005370">
    <property type="entry name" value="UPF0180"/>
</dbReference>
<accession>A0A5R9FA23</accession>
<gene>
    <name evidence="2" type="ORF">FCL54_07765</name>
</gene>
<proteinExistence type="inferred from homology"/>
<comment type="similarity">
    <text evidence="1">Belongs to the UPF0180 family.</text>
</comment>
<sequence>MPRIGVEESLSDVVQALQDKGYDVVALRQEQDANGCDCCVITGQDQDIMGISDVATKGPVISAQGMTADEICQQVESRLK</sequence>